<protein>
    <recommendedName>
        <fullName evidence="2">Hydrazine synthase alpha subunit middle domain-containing protein</fullName>
    </recommendedName>
</protein>
<keyword evidence="4" id="KW-1185">Reference proteome</keyword>
<dbReference type="SUPFAM" id="SSF82171">
    <property type="entry name" value="DPP6 N-terminal domain-like"/>
    <property type="match status" value="1"/>
</dbReference>
<dbReference type="RefSeq" id="WP_077409535.1">
    <property type="nucleotide sequence ID" value="NZ_JBHRTS010000001.1"/>
</dbReference>
<sequence>MKHNSVLWALLLLWCCVQDTRAQIEYDIVYVRQARFGDVVNTTWPEIFHPARMDPGADLMLLHPDGSEEVLVNCEICGVTDPVISFDAQWVYYSLFHDLSPGSLNGQRGDLPHQGADIFRLNLYTRVIEQLTFGEFTPNTGAGNWDESNPLNPGSQYNRLGYGILNLGPMPLPEGRLAFTSNRNGFVPTKGFTNPTLQLFVMDVDGSNIEAIAPMTIGSALHPTILNDGRLMFSSYEAQGIRDRRLWGIWTIQPDGRRWEPLVSAMTSPNAFHFMTQNSAGEVIVEQYYNLNNNGFGALFKMPLEVPQGTSGFGSPFPSQNPSIEQTVSQSIGLQPFQMSFTPWGYEAVTPMTHPGDSAAPVGDNNGDRVGKFTQPSAAPGNDLLVVWTPGPANDLNRPTTIPYYDGGLYVIENSDQIWQPEDLVLIKNDPDYNEAWPRAVVPWRAIHGDVEPASLAWLPNDGSDHPSLEPGSPYGLVGSSSLYKRDTFPGRGDSDFAGLDPFNTSENRSSSNWDWQGADAGVYQDSDIWAVRIVGMEPNTDRRYGPDAAHHGTATDFYNFANERLRIMGEIPVRKFNQDGSPVLDAEGQPDTSFLVKIPADTPFTFQTIDRKGMVLNMSQTWHQVRPGEMRADCGGCHAHSQQPLEFASTAAALPAYTIADLAAMTPMVTRDETGANGLDDIPQAMVDVEFFQDIRPILQNHCVSCHNGTQQAGQLDLADHSLDDDLPGDYRRLARDESAQFGYPPVIGNGVWRQTNASRYIRKFQSRRSLLTWKLFGERLDGWTNADHPTESVPGDATTLPQGANPNDADLDYIATSEHPAGGLPGLSMADKMTVARWIDLGAPIDLSVIRGSPGMGWFLDDLKPTLTISQPRINFNAGLVNLIRLGMADGNSGLDMSTLSVMADFTVNGRPANNELGDLLVNTSDGVYELALSQPVPVDDLERHVRAEVADVQGNITRVDVRFYTSDPDIIFTDDFEP</sequence>
<dbReference type="Pfam" id="PF18582">
    <property type="entry name" value="HZS_alpha"/>
    <property type="match status" value="1"/>
</dbReference>
<gene>
    <name evidence="3" type="ORF">ACFODZ_01320</name>
</gene>
<evidence type="ECO:0000256" key="1">
    <source>
        <dbReference type="SAM" id="MobiDB-lite"/>
    </source>
</evidence>
<dbReference type="InterPro" id="IPR040698">
    <property type="entry name" value="HZS_alpha_mid"/>
</dbReference>
<reference evidence="4" key="1">
    <citation type="journal article" date="2019" name="Int. J. Syst. Evol. Microbiol.">
        <title>The Global Catalogue of Microorganisms (GCM) 10K type strain sequencing project: providing services to taxonomists for standard genome sequencing and annotation.</title>
        <authorList>
            <consortium name="The Broad Institute Genomics Platform"/>
            <consortium name="The Broad Institute Genome Sequencing Center for Infectious Disease"/>
            <person name="Wu L."/>
            <person name="Ma J."/>
        </authorList>
    </citation>
    <scope>NUCLEOTIDE SEQUENCE [LARGE SCALE GENOMIC DNA]</scope>
    <source>
        <strain evidence="4">KCTC 42953</strain>
    </source>
</reference>
<evidence type="ECO:0000313" key="3">
    <source>
        <dbReference type="EMBL" id="MFC3192869.1"/>
    </source>
</evidence>
<organism evidence="3 4">
    <name type="scientific">Marinicella sediminis</name>
    <dbReference type="NCBI Taxonomy" id="1792834"/>
    <lineage>
        <taxon>Bacteria</taxon>
        <taxon>Pseudomonadati</taxon>
        <taxon>Pseudomonadota</taxon>
        <taxon>Gammaproteobacteria</taxon>
        <taxon>Lysobacterales</taxon>
        <taxon>Marinicellaceae</taxon>
        <taxon>Marinicella</taxon>
    </lineage>
</organism>
<dbReference type="Proteomes" id="UP001595533">
    <property type="component" value="Unassembled WGS sequence"/>
</dbReference>
<comment type="caution">
    <text evidence="3">The sequence shown here is derived from an EMBL/GenBank/DDBJ whole genome shotgun (WGS) entry which is preliminary data.</text>
</comment>
<proteinExistence type="predicted"/>
<feature type="domain" description="Hydrazine synthase alpha subunit middle" evidence="2">
    <location>
        <begin position="586"/>
        <end position="639"/>
    </location>
</feature>
<accession>A0ABV7J7G0</accession>
<feature type="region of interest" description="Disordered" evidence="1">
    <location>
        <begin position="788"/>
        <end position="809"/>
    </location>
</feature>
<evidence type="ECO:0000259" key="2">
    <source>
        <dbReference type="Pfam" id="PF18582"/>
    </source>
</evidence>
<name>A0ABV7J7G0_9GAMM</name>
<evidence type="ECO:0000313" key="4">
    <source>
        <dbReference type="Proteomes" id="UP001595533"/>
    </source>
</evidence>
<dbReference type="EMBL" id="JBHRTS010000001">
    <property type="protein sequence ID" value="MFC3192869.1"/>
    <property type="molecule type" value="Genomic_DNA"/>
</dbReference>